<evidence type="ECO:0000313" key="4">
    <source>
        <dbReference type="Proteomes" id="UP000001059"/>
    </source>
</evidence>
<dbReference type="STRING" id="547558.Mmah_0750"/>
<dbReference type="InterPro" id="IPR007899">
    <property type="entry name" value="CHAD_dom"/>
</dbReference>
<accession>D5EAS3</accession>
<dbReference type="PANTHER" id="PTHR39339:SF1">
    <property type="entry name" value="CHAD DOMAIN-CONTAINING PROTEIN"/>
    <property type="match status" value="1"/>
</dbReference>
<sequence length="535" mass="61278" precursor="true">MGSGKSLIIGLFAVIAGATLGIGGAVALILMELNRYSPAGEILVTMGAFATGLALIMMGLNLLIKQEIGHTLISSILYAIIIGGFIYLYPEKWIYPNVSYIALGYLATTLFLVTRIFKEMLTHLLEIKQHKLKNNSKNNSFFIALAQLIMMELTGNQEEEDQSEIGGEHMINQDEEELKITEELKEKQVEIAPEEEKDDNIKSKNKNEIQTDDTMAEAARKIFQKHFKKMQKHEMGTKVGRDIEELHDMRVAAMRIKAGFEVLNPYLDMKELGGFLKGIKRTRKALGNVRDMDVFLERIDHYCNELPEERKGELDFLKDNIEIERAKERGNMLEYLDGKRYNRFKKKFEEALGKNKYWKMENENNKGIPRPTSVREVFPTLVYGQYANVLAYEDRVGPDSHEAPLEVLHRLRIDVKILRYTFEFFQEVLGDEAKPTIKRLKSLQDNLGDMHDAAVAIELLNGFKESGHWGDKSTFQEEEKTNPVDGHIDAFIHYKEEEIKKLRDEFPAEWESITGPEFGKMFAESIAGMYSKKSE</sequence>
<dbReference type="InterPro" id="IPR038186">
    <property type="entry name" value="CHAD_dom_sf"/>
</dbReference>
<dbReference type="HOGENOM" id="CLU_508668_0_0_2"/>
<evidence type="ECO:0000256" key="1">
    <source>
        <dbReference type="SAM" id="Phobius"/>
    </source>
</evidence>
<dbReference type="Pfam" id="PF05235">
    <property type="entry name" value="CHAD"/>
    <property type="match status" value="1"/>
</dbReference>
<proteinExistence type="predicted"/>
<gene>
    <name evidence="3" type="ordered locus">Mmah_0750</name>
</gene>
<dbReference type="EMBL" id="CP001994">
    <property type="protein sequence ID" value="ADE36274.1"/>
    <property type="molecule type" value="Genomic_DNA"/>
</dbReference>
<organism evidence="3 4">
    <name type="scientific">Methanohalophilus mahii (strain ATCC 35705 / DSM 5219 / SLP)</name>
    <dbReference type="NCBI Taxonomy" id="547558"/>
    <lineage>
        <taxon>Archaea</taxon>
        <taxon>Methanobacteriati</taxon>
        <taxon>Methanobacteriota</taxon>
        <taxon>Stenosarchaea group</taxon>
        <taxon>Methanomicrobia</taxon>
        <taxon>Methanosarcinales</taxon>
        <taxon>Methanosarcinaceae</taxon>
        <taxon>Methanohalophilus</taxon>
    </lineage>
</organism>
<dbReference type="Proteomes" id="UP000001059">
    <property type="component" value="Chromosome"/>
</dbReference>
<feature type="transmembrane region" description="Helical" evidence="1">
    <location>
        <begin position="42"/>
        <end position="64"/>
    </location>
</feature>
<dbReference type="RefSeq" id="WP_013037217.1">
    <property type="nucleotide sequence ID" value="NC_014002.1"/>
</dbReference>
<dbReference type="SMART" id="SM00880">
    <property type="entry name" value="CHAD"/>
    <property type="match status" value="1"/>
</dbReference>
<dbReference type="AlphaFoldDB" id="D5EAS3"/>
<feature type="domain" description="CHAD" evidence="2">
    <location>
        <begin position="212"/>
        <end position="515"/>
    </location>
</feature>
<evidence type="ECO:0000259" key="2">
    <source>
        <dbReference type="PROSITE" id="PS51708"/>
    </source>
</evidence>
<dbReference type="PROSITE" id="PS51708">
    <property type="entry name" value="CHAD"/>
    <property type="match status" value="1"/>
</dbReference>
<feature type="transmembrane region" description="Helical" evidence="1">
    <location>
        <begin position="138"/>
        <end position="155"/>
    </location>
</feature>
<feature type="transmembrane region" description="Helical" evidence="1">
    <location>
        <begin position="7"/>
        <end position="30"/>
    </location>
</feature>
<dbReference type="Gene3D" id="1.40.20.10">
    <property type="entry name" value="CHAD domain"/>
    <property type="match status" value="1"/>
</dbReference>
<dbReference type="OrthoDB" id="125273at2157"/>
<keyword evidence="4" id="KW-1185">Reference proteome</keyword>
<keyword evidence="1" id="KW-1133">Transmembrane helix</keyword>
<keyword evidence="1" id="KW-0472">Membrane</keyword>
<keyword evidence="1" id="KW-0812">Transmembrane</keyword>
<name>D5EAS3_METMS</name>
<evidence type="ECO:0000313" key="3">
    <source>
        <dbReference type="EMBL" id="ADE36274.1"/>
    </source>
</evidence>
<reference evidence="3 4" key="1">
    <citation type="submission" date="2010-03" db="EMBL/GenBank/DDBJ databases">
        <title>The complete genome of Methanohalophilus mahii DSM 5219.</title>
        <authorList>
            <consortium name="US DOE Joint Genome Institute (JGI-PGF)"/>
            <person name="Lucas S."/>
            <person name="Copeland A."/>
            <person name="Lapidus A."/>
            <person name="Glavina del Rio T."/>
            <person name="Dalin E."/>
            <person name="Tice H."/>
            <person name="Bruce D."/>
            <person name="Goodwin L."/>
            <person name="Pitluck S."/>
            <person name="Kyrpides N."/>
            <person name="Mavromatis K."/>
            <person name="Ivanova N."/>
            <person name="Lykidis A."/>
            <person name="Saunders E."/>
            <person name="Brettin T."/>
            <person name="Detter J.C."/>
            <person name="Han C."/>
            <person name="Land M."/>
            <person name="Hauser L."/>
            <person name="Markowitz V."/>
            <person name="Cheng J.-F."/>
            <person name="Hugenholtz P."/>
            <person name="Woyke T."/>
            <person name="Wu D."/>
            <person name="Spring S."/>
            <person name="Schneider S."/>
            <person name="Schroeder M."/>
            <person name="Klenk H.-P."/>
            <person name="Eisen J.A."/>
        </authorList>
    </citation>
    <scope>NUCLEOTIDE SEQUENCE [LARGE SCALE GENOMIC DNA]</scope>
    <source>
        <strain evidence="4">ATCC 35705 / DSM 5219 / SLP</strain>
    </source>
</reference>
<feature type="transmembrane region" description="Helical" evidence="1">
    <location>
        <begin position="95"/>
        <end position="117"/>
    </location>
</feature>
<dbReference type="GeneID" id="8982911"/>
<dbReference type="PANTHER" id="PTHR39339">
    <property type="entry name" value="SLR1444 PROTEIN"/>
    <property type="match status" value="1"/>
</dbReference>
<protein>
    <submittedName>
        <fullName evidence="3">CHAD domain containing protein</fullName>
    </submittedName>
</protein>
<feature type="transmembrane region" description="Helical" evidence="1">
    <location>
        <begin position="71"/>
        <end position="89"/>
    </location>
</feature>
<dbReference type="KEGG" id="mmh:Mmah_0750"/>